<accession>A0A1F6VDN6</accession>
<dbReference type="EMBL" id="MFSP01000050">
    <property type="protein sequence ID" value="OGI67688.1"/>
    <property type="molecule type" value="Genomic_DNA"/>
</dbReference>
<dbReference type="GO" id="GO:0005524">
    <property type="term" value="F:ATP binding"/>
    <property type="evidence" value="ECO:0007669"/>
    <property type="project" value="UniProtKB-UniRule"/>
</dbReference>
<evidence type="ECO:0000313" key="14">
    <source>
        <dbReference type="Proteomes" id="UP000179076"/>
    </source>
</evidence>
<keyword evidence="10 11" id="KW-0346">Stress response</keyword>
<reference evidence="13 14" key="1">
    <citation type="journal article" date="2016" name="Nat. Commun.">
        <title>Thousands of microbial genomes shed light on interconnected biogeochemical processes in an aquifer system.</title>
        <authorList>
            <person name="Anantharaman K."/>
            <person name="Brown C.T."/>
            <person name="Hug L.A."/>
            <person name="Sharon I."/>
            <person name="Castelle C.J."/>
            <person name="Probst A.J."/>
            <person name="Thomas B.C."/>
            <person name="Singh A."/>
            <person name="Wilkins M.J."/>
            <person name="Karaoz U."/>
            <person name="Brodie E.L."/>
            <person name="Williams K.H."/>
            <person name="Hubbard S.S."/>
            <person name="Banfield J.F."/>
        </authorList>
    </citation>
    <scope>NUCLEOTIDE SEQUENCE [LARGE SCALE GENOMIC DNA]</scope>
</reference>
<evidence type="ECO:0000259" key="12">
    <source>
        <dbReference type="Pfam" id="PF01636"/>
    </source>
</evidence>
<keyword evidence="5 11" id="KW-0479">Metal-binding</keyword>
<keyword evidence="3 11" id="KW-0597">Phosphoprotein</keyword>
<proteinExistence type="inferred from homology"/>
<gene>
    <name evidence="11" type="primary">srkA</name>
    <name evidence="13" type="ORF">A2W18_10405</name>
</gene>
<dbReference type="GO" id="GO:0106310">
    <property type="term" value="F:protein serine kinase activity"/>
    <property type="evidence" value="ECO:0007669"/>
    <property type="project" value="RHEA"/>
</dbReference>
<evidence type="ECO:0000256" key="10">
    <source>
        <dbReference type="ARBA" id="ARBA00023016"/>
    </source>
</evidence>
<feature type="domain" description="Aminoglycoside phosphotransferase" evidence="12">
    <location>
        <begin position="35"/>
        <end position="258"/>
    </location>
</feature>
<evidence type="ECO:0000256" key="5">
    <source>
        <dbReference type="ARBA" id="ARBA00022723"/>
    </source>
</evidence>
<keyword evidence="4 11" id="KW-0808">Transferase</keyword>
<keyword evidence="7 11" id="KW-0418">Kinase</keyword>
<keyword evidence="8 11" id="KW-0067">ATP-binding</keyword>
<feature type="site" description="ATP" evidence="11">
    <location>
        <position position="36"/>
    </location>
</feature>
<keyword evidence="2 11" id="KW-0723">Serine/threonine-protein kinase</keyword>
<comment type="subcellular location">
    <subcellularLocation>
        <location evidence="11">Cytoplasm</location>
    </subcellularLocation>
</comment>
<feature type="active site" description="Proton acceptor" evidence="11">
    <location>
        <position position="203"/>
    </location>
</feature>
<protein>
    <recommendedName>
        <fullName evidence="11">Stress response kinase A</fullName>
        <ecNumber evidence="11">2.7.11.1</ecNumber>
    </recommendedName>
    <alternativeName>
        <fullName evidence="11">Serine/threonine-protein kinase SrkA</fullName>
    </alternativeName>
</protein>
<evidence type="ECO:0000256" key="3">
    <source>
        <dbReference type="ARBA" id="ARBA00022553"/>
    </source>
</evidence>
<keyword evidence="6 11" id="KW-0547">Nucleotide-binding</keyword>
<feature type="binding site" evidence="11">
    <location>
        <position position="220"/>
    </location>
    <ligand>
        <name>Mg(2+)</name>
        <dbReference type="ChEBI" id="CHEBI:18420"/>
    </ligand>
</feature>
<comment type="caution">
    <text evidence="13">The sequence shown here is derived from an EMBL/GenBank/DDBJ whole genome shotgun (WGS) entry which is preliminary data.</text>
</comment>
<feature type="active site" evidence="11">
    <location>
        <position position="220"/>
    </location>
</feature>
<dbReference type="GO" id="GO:0005737">
    <property type="term" value="C:cytoplasm"/>
    <property type="evidence" value="ECO:0007669"/>
    <property type="project" value="UniProtKB-SubCell"/>
</dbReference>
<evidence type="ECO:0000256" key="4">
    <source>
        <dbReference type="ARBA" id="ARBA00022679"/>
    </source>
</evidence>
<dbReference type="Gene3D" id="1.20.1270.170">
    <property type="match status" value="1"/>
</dbReference>
<dbReference type="Gene3D" id="1.10.510.10">
    <property type="entry name" value="Transferase(Phosphotransferase) domain 1"/>
    <property type="match status" value="1"/>
</dbReference>
<evidence type="ECO:0000256" key="8">
    <source>
        <dbReference type="ARBA" id="ARBA00022840"/>
    </source>
</evidence>
<keyword evidence="1 11" id="KW-0963">Cytoplasm</keyword>
<dbReference type="PANTHER" id="PTHR39573">
    <property type="entry name" value="STRESS RESPONSE KINASE A"/>
    <property type="match status" value="1"/>
</dbReference>
<comment type="subunit">
    <text evidence="11">Monomer.</text>
</comment>
<dbReference type="InterPro" id="IPR002575">
    <property type="entry name" value="Aminoglycoside_PTrfase"/>
</dbReference>
<feature type="binding site" evidence="11">
    <location>
        <position position="208"/>
    </location>
    <ligand>
        <name>Mg(2+)</name>
        <dbReference type="ChEBI" id="CHEBI:18420"/>
    </ligand>
</feature>
<dbReference type="AlphaFoldDB" id="A0A1F6VDN6"/>
<dbReference type="HAMAP" id="MF_01497">
    <property type="entry name" value="SrkA_kinase"/>
    <property type="match status" value="1"/>
</dbReference>
<evidence type="ECO:0000313" key="13">
    <source>
        <dbReference type="EMBL" id="OGI67688.1"/>
    </source>
</evidence>
<evidence type="ECO:0000256" key="1">
    <source>
        <dbReference type="ARBA" id="ARBA00022490"/>
    </source>
</evidence>
<dbReference type="Proteomes" id="UP000179076">
    <property type="component" value="Unassembled WGS sequence"/>
</dbReference>
<evidence type="ECO:0000256" key="11">
    <source>
        <dbReference type="HAMAP-Rule" id="MF_01497"/>
    </source>
</evidence>
<name>A0A1F6VDN6_9PROT</name>
<dbReference type="GO" id="GO:0004674">
    <property type="term" value="F:protein serine/threonine kinase activity"/>
    <property type="evidence" value="ECO:0007669"/>
    <property type="project" value="UniProtKB-UniRule"/>
</dbReference>
<dbReference type="SUPFAM" id="SSF56112">
    <property type="entry name" value="Protein kinase-like (PK-like)"/>
    <property type="match status" value="1"/>
</dbReference>
<dbReference type="NCBIfam" id="NF008738">
    <property type="entry name" value="PRK11768.1"/>
    <property type="match status" value="1"/>
</dbReference>
<dbReference type="EC" id="2.7.11.1" evidence="11"/>
<comment type="catalytic activity">
    <reaction evidence="11">
        <text>L-threonyl-[protein] + ATP = O-phospho-L-threonyl-[protein] + ADP + H(+)</text>
        <dbReference type="Rhea" id="RHEA:46608"/>
        <dbReference type="Rhea" id="RHEA-COMP:11060"/>
        <dbReference type="Rhea" id="RHEA-COMP:11605"/>
        <dbReference type="ChEBI" id="CHEBI:15378"/>
        <dbReference type="ChEBI" id="CHEBI:30013"/>
        <dbReference type="ChEBI" id="CHEBI:30616"/>
        <dbReference type="ChEBI" id="CHEBI:61977"/>
        <dbReference type="ChEBI" id="CHEBI:456216"/>
        <dbReference type="EC" id="2.7.11.1"/>
    </reaction>
</comment>
<evidence type="ECO:0000256" key="7">
    <source>
        <dbReference type="ARBA" id="ARBA00022777"/>
    </source>
</evidence>
<evidence type="ECO:0000256" key="2">
    <source>
        <dbReference type="ARBA" id="ARBA00022527"/>
    </source>
</evidence>
<dbReference type="InterPro" id="IPR011009">
    <property type="entry name" value="Kinase-like_dom_sf"/>
</dbReference>
<evidence type="ECO:0000256" key="9">
    <source>
        <dbReference type="ARBA" id="ARBA00022842"/>
    </source>
</evidence>
<keyword evidence="9 11" id="KW-0460">Magnesium</keyword>
<comment type="similarity">
    <text evidence="11">Belongs to the SrkA/RdoA protein kinase family.</text>
</comment>
<organism evidence="13 14">
    <name type="scientific">Candidatus Muproteobacteria bacterium RBG_16_60_9</name>
    <dbReference type="NCBI Taxonomy" id="1817755"/>
    <lineage>
        <taxon>Bacteria</taxon>
        <taxon>Pseudomonadati</taxon>
        <taxon>Pseudomonadota</taxon>
        <taxon>Candidatus Muproteobacteria</taxon>
    </lineage>
</organism>
<evidence type="ECO:0000256" key="6">
    <source>
        <dbReference type="ARBA" id="ARBA00022741"/>
    </source>
</evidence>
<comment type="catalytic activity">
    <reaction evidence="11">
        <text>L-seryl-[protein] + ATP = O-phospho-L-seryl-[protein] + ADP + H(+)</text>
        <dbReference type="Rhea" id="RHEA:17989"/>
        <dbReference type="Rhea" id="RHEA-COMP:9863"/>
        <dbReference type="Rhea" id="RHEA-COMP:11604"/>
        <dbReference type="ChEBI" id="CHEBI:15378"/>
        <dbReference type="ChEBI" id="CHEBI:29999"/>
        <dbReference type="ChEBI" id="CHEBI:30616"/>
        <dbReference type="ChEBI" id="CHEBI:83421"/>
        <dbReference type="ChEBI" id="CHEBI:456216"/>
        <dbReference type="EC" id="2.7.11.1"/>
    </reaction>
</comment>
<dbReference type="Pfam" id="PF01636">
    <property type="entry name" value="APH"/>
    <property type="match status" value="1"/>
</dbReference>
<dbReference type="Gene3D" id="3.30.200.70">
    <property type="match status" value="1"/>
</dbReference>
<comment type="cofactor">
    <cofactor evidence="11">
        <name>Mg(2+)</name>
        <dbReference type="ChEBI" id="CHEBI:18420"/>
    </cofactor>
</comment>
<dbReference type="GO" id="GO:0000287">
    <property type="term" value="F:magnesium ion binding"/>
    <property type="evidence" value="ECO:0007669"/>
    <property type="project" value="UniProtKB-UniRule"/>
</dbReference>
<sequence length="330" mass="37528">METTTHPYDVLTPEIILEAVEQFDVRCTGGLLALSSYENRVYRADTEDAGPRVAKFYRPGRWSDATILEEHDFARLAAEHEIPVVAPLEQAGSTLHEHGGFRFAVFPWQPGRTPEIKSTEDFHMLGRYLGRLHLLGARAPFQHRPRLTVAEFGEASVARLRESQFLPPDVVAPFCALAEQLLPLLRQSFDAAGDVAMIRLHGDFHLGNILWSEYGPYLVDFDDCLTGPAVQDLWMVLSGDQSEVEAQLSYLIAGYRAFAPFNSAELQLIEPLRTLRLLRYNAWIAARWDDPAFPRSFPWFSSPHYWQEQVTALRSQQMLLMEPPVYRIDA</sequence>
<comment type="function">
    <text evidence="11">A protein kinase that phosphorylates Ser and Thr residues. Probably acts to suppress the effects of stress linked to accumulation of reactive oxygen species. Probably involved in the extracytoplasmic stress response.</text>
</comment>
<dbReference type="PANTHER" id="PTHR39573:SF1">
    <property type="entry name" value="STRESS RESPONSE KINASE A"/>
    <property type="match status" value="1"/>
</dbReference>
<dbReference type="InterPro" id="IPR032882">
    <property type="entry name" value="SrkA/RdoA"/>
</dbReference>